<dbReference type="Gene3D" id="3.50.50.60">
    <property type="entry name" value="FAD/NAD(P)-binding domain"/>
    <property type="match status" value="2"/>
</dbReference>
<evidence type="ECO:0000256" key="1">
    <source>
        <dbReference type="ARBA" id="ARBA00023002"/>
    </source>
</evidence>
<reference evidence="3 4" key="1">
    <citation type="submission" date="2020-02" db="EMBL/GenBank/DDBJ databases">
        <title>Comparative genomics of sulfur disproportionating microorganisms.</title>
        <authorList>
            <person name="Ward L.M."/>
            <person name="Bertran E."/>
            <person name="Johnston D.T."/>
        </authorList>
    </citation>
    <scope>NUCLEOTIDE SEQUENCE [LARGE SCALE GENOMIC DNA]</scope>
    <source>
        <strain evidence="3 4">DSM 100025</strain>
    </source>
</reference>
<dbReference type="InterPro" id="IPR002937">
    <property type="entry name" value="Amino_oxidase"/>
</dbReference>
<keyword evidence="1" id="KW-0560">Oxidoreductase</keyword>
<organism evidence="3 4">
    <name type="scientific">Dissulfurirhabdus thermomarina</name>
    <dbReference type="NCBI Taxonomy" id="1765737"/>
    <lineage>
        <taxon>Bacteria</taxon>
        <taxon>Deltaproteobacteria</taxon>
        <taxon>Dissulfurirhabdaceae</taxon>
        <taxon>Dissulfurirhabdus</taxon>
    </lineage>
</organism>
<dbReference type="InterPro" id="IPR036188">
    <property type="entry name" value="FAD/NAD-bd_sf"/>
</dbReference>
<dbReference type="AlphaFoldDB" id="A0A6N9TNR7"/>
<protein>
    <submittedName>
        <fullName evidence="3">NAD(P)/FAD-dependent oxidoreductase</fullName>
    </submittedName>
</protein>
<dbReference type="PANTHER" id="PTHR43734">
    <property type="entry name" value="PHYTOENE DESATURASE"/>
    <property type="match status" value="1"/>
</dbReference>
<feature type="domain" description="Amine oxidase" evidence="2">
    <location>
        <begin position="13"/>
        <end position="491"/>
    </location>
</feature>
<accession>A0A6N9TNR7</accession>
<dbReference type="PANTHER" id="PTHR43734:SF7">
    <property type="entry name" value="4,4'-DIAPONEUROSPORENE OXYGENASE"/>
    <property type="match status" value="1"/>
</dbReference>
<dbReference type="EMBL" id="JAAGRR010000003">
    <property type="protein sequence ID" value="NDY41394.1"/>
    <property type="molecule type" value="Genomic_DNA"/>
</dbReference>
<proteinExistence type="predicted"/>
<name>A0A6N9TNR7_DISTH</name>
<comment type="caution">
    <text evidence="3">The sequence shown here is derived from an EMBL/GenBank/DDBJ whole genome shotgun (WGS) entry which is preliminary data.</text>
</comment>
<dbReference type="RefSeq" id="WP_163297555.1">
    <property type="nucleotide sequence ID" value="NZ_JAAGRR010000003.1"/>
</dbReference>
<gene>
    <name evidence="3" type="ORF">G3N55_00820</name>
</gene>
<dbReference type="Pfam" id="PF01593">
    <property type="entry name" value="Amino_oxidase"/>
    <property type="match status" value="1"/>
</dbReference>
<evidence type="ECO:0000259" key="2">
    <source>
        <dbReference type="Pfam" id="PF01593"/>
    </source>
</evidence>
<sequence>MADRRVAVIGAGVSGLAAGAVLARRGFEVDVFEAGERPGGYVTGFRRHGFYFDATGAFLAACGPGGALTRVLEAAGARDEVAFLPIPEIRNVYPGFDLRLDYRSPRAYLEGVAARFPGHREALARYARLTERLGRELLALDEAPGWKRALFPLFFPRILRYARASHARVLGRLFPGAPDLWLALSALPTTLPPSRLSYPFVAVLWAKVLREGVFYPRGGMEALSGALARALARAGGRLHLGARVAGIRLSPDGRRAAGVRLASGGTADADWVVGASNLFAARRLLPGGRHPYGRLHRAKRLRPSASALLFYLGLPSDALPPDWPYFVSIQTDADLERAAAALAEGSMEEGLHVVITTPSLLDPGLAPPGHHSVKVLVHAPPAGRFRHRYGEAAALSRLEDRIFGEIRSLAGVDLRGPARFVERATPMTLERRTGNEEGAMYGLDAAVDQVGPLRPPNRTALDRLLWVGHYTHPSHGIVGSALSGLFAADTITEAAGR</sequence>
<evidence type="ECO:0000313" key="4">
    <source>
        <dbReference type="Proteomes" id="UP000469346"/>
    </source>
</evidence>
<keyword evidence="4" id="KW-1185">Reference proteome</keyword>
<dbReference type="PRINTS" id="PR00419">
    <property type="entry name" value="ADXRDTASE"/>
</dbReference>
<dbReference type="SUPFAM" id="SSF51905">
    <property type="entry name" value="FAD/NAD(P)-binding domain"/>
    <property type="match status" value="1"/>
</dbReference>
<dbReference type="GO" id="GO:0016491">
    <property type="term" value="F:oxidoreductase activity"/>
    <property type="evidence" value="ECO:0007669"/>
    <property type="project" value="UniProtKB-KW"/>
</dbReference>
<evidence type="ECO:0000313" key="3">
    <source>
        <dbReference type="EMBL" id="NDY41394.1"/>
    </source>
</evidence>
<dbReference type="Proteomes" id="UP000469346">
    <property type="component" value="Unassembled WGS sequence"/>
</dbReference>